<evidence type="ECO:0000313" key="3">
    <source>
        <dbReference type="Proteomes" id="UP001165740"/>
    </source>
</evidence>
<evidence type="ECO:0000259" key="1">
    <source>
        <dbReference type="PROSITE" id="PS50878"/>
    </source>
</evidence>
<dbReference type="InterPro" id="IPR002156">
    <property type="entry name" value="RNaseH_domain"/>
</dbReference>
<evidence type="ECO:0000259" key="2">
    <source>
        <dbReference type="PROSITE" id="PS50879"/>
    </source>
</evidence>
<dbReference type="RefSeq" id="XP_055873960.1">
    <property type="nucleotide sequence ID" value="XM_056017985.1"/>
</dbReference>
<protein>
    <submittedName>
        <fullName evidence="4 5">Uncharacterized protein LOC129924162</fullName>
    </submittedName>
</protein>
<dbReference type="GO" id="GO:0006259">
    <property type="term" value="P:DNA metabolic process"/>
    <property type="evidence" value="ECO:0007669"/>
    <property type="project" value="UniProtKB-ARBA"/>
</dbReference>
<dbReference type="InterPro" id="IPR012337">
    <property type="entry name" value="RNaseH-like_sf"/>
</dbReference>
<dbReference type="GO" id="GO:0004523">
    <property type="term" value="F:RNA-DNA hybrid ribonuclease activity"/>
    <property type="evidence" value="ECO:0007669"/>
    <property type="project" value="InterPro"/>
</dbReference>
<dbReference type="RefSeq" id="XP_055873958.1">
    <property type="nucleotide sequence ID" value="XM_056017983.1"/>
</dbReference>
<accession>A0A9W2ZFW1</accession>
<dbReference type="OMA" id="WYPGMTR"/>
<dbReference type="RefSeq" id="XP_055873959.1">
    <property type="nucleotide sequence ID" value="XM_056017984.1"/>
</dbReference>
<dbReference type="RefSeq" id="XP_055873961.1">
    <property type="nucleotide sequence ID" value="XM_056017986.1"/>
</dbReference>
<dbReference type="PANTHER" id="PTHR36688:SF1">
    <property type="entry name" value="ENDONUCLEASE_EXONUCLEASE_PHOSPHATASE DOMAIN-CONTAINING PROTEIN"/>
    <property type="match status" value="1"/>
</dbReference>
<gene>
    <name evidence="4 5 6 7 8" type="primary">LOC129924162</name>
</gene>
<dbReference type="GO" id="GO:0003676">
    <property type="term" value="F:nucleic acid binding"/>
    <property type="evidence" value="ECO:0007669"/>
    <property type="project" value="InterPro"/>
</dbReference>
<evidence type="ECO:0000313" key="5">
    <source>
        <dbReference type="RefSeq" id="XP_055873959.1"/>
    </source>
</evidence>
<proteinExistence type="predicted"/>
<dbReference type="CDD" id="cd01650">
    <property type="entry name" value="RT_nLTR_like"/>
    <property type="match status" value="1"/>
</dbReference>
<evidence type="ECO:0000313" key="6">
    <source>
        <dbReference type="RefSeq" id="XP_055873960.1"/>
    </source>
</evidence>
<dbReference type="InterPro" id="IPR000477">
    <property type="entry name" value="RT_dom"/>
</dbReference>
<dbReference type="AlphaFoldDB" id="A0A9W2ZFW1"/>
<name>A0A9W2ZFW1_BIOGL</name>
<dbReference type="PROSITE" id="PS50878">
    <property type="entry name" value="RT_POL"/>
    <property type="match status" value="1"/>
</dbReference>
<feature type="domain" description="RNase H type-1" evidence="2">
    <location>
        <begin position="437"/>
        <end position="579"/>
    </location>
</feature>
<dbReference type="PROSITE" id="PS50879">
    <property type="entry name" value="RNASE_H_1"/>
    <property type="match status" value="1"/>
</dbReference>
<evidence type="ECO:0000313" key="7">
    <source>
        <dbReference type="RefSeq" id="XP_055873961.1"/>
    </source>
</evidence>
<dbReference type="Proteomes" id="UP001165740">
    <property type="component" value="Unplaced"/>
</dbReference>
<keyword evidence="3" id="KW-1185">Reference proteome</keyword>
<dbReference type="GeneID" id="129924162"/>
<evidence type="ECO:0000313" key="8">
    <source>
        <dbReference type="RefSeq" id="XP_055873962.1"/>
    </source>
</evidence>
<dbReference type="InterPro" id="IPR043502">
    <property type="entry name" value="DNA/RNA_pol_sf"/>
</dbReference>
<dbReference type="InterPro" id="IPR036397">
    <property type="entry name" value="RNaseH_sf"/>
</dbReference>
<feature type="domain" description="Reverse transcriptase" evidence="1">
    <location>
        <begin position="1"/>
        <end position="227"/>
    </location>
</feature>
<dbReference type="RefSeq" id="XP_055873962.1">
    <property type="nucleotide sequence ID" value="XM_056017987.1"/>
</dbReference>
<sequence>MAEKMINNRLYWWLESTCSLHNAQAGFRKASRTEDHLFRFIQDTVEGFHENKHTRAVFIDLQQAYDRVWRKGLFLKMKKMGIHGKMYSWIRAFLKNRTIQTRFEGAISSQKSLEEGLPQGSALSCTLFLIFMNDLPDLISVNKALYADDLLIWTTEKYPVLTRSKLNRALTTISTYSKLWKMEINKEKSVYSIFSHSNKTAKRNYILKIDSQPINKEENPTYLGVKLDQRLSLKHFMADLKEKASQRLNIIKHLAGTSWGAEKKTLRQLYTGYVRSVMDNCLSIQVAANKTYQSSLDTIQNQALRLISGGMRTTPTAACEIDSNIEPLKLRRNRAALEAIERYRRLEDDHPNKLLTQRNKKNNQKKQRTLIQLTDELALKHHLPNNREKITRFSNITPGLNYKQPTIKTHLLNNTLTKESNPLELKVGTLETIESYPKTAIHIYTDGSAFKATINAGLGAFLVFPKNKHFEISAPCGDYCSNFQAEIEAITIALQTVENKLYEGVQPPSDIVVFTDSQSTLEALNSSTSISPRELTTLSVIIHQMISKLNINITLQWIPGHIGIMGNEKADKLSKAGSTMEQPDRPVNYLTLRSMLVNNHKEEWLNQWASGNTGRAMYREMTTPNKLDNINFLPRKEQSTIFQLRTGHTPLLNYHLNKINSTQLPLCRHCTHPSETVNHILFECPSLIHLRQTLLPLQPNITNTLYGSAEQLKKTAHFFSLAQSAKELTAQQQ</sequence>
<dbReference type="InterPro" id="IPR052560">
    <property type="entry name" value="RdDP_mobile_element"/>
</dbReference>
<dbReference type="SUPFAM" id="SSF56672">
    <property type="entry name" value="DNA/RNA polymerases"/>
    <property type="match status" value="1"/>
</dbReference>
<reference evidence="4 5" key="1">
    <citation type="submission" date="2025-04" db="UniProtKB">
        <authorList>
            <consortium name="RefSeq"/>
        </authorList>
    </citation>
    <scope>IDENTIFICATION</scope>
</reference>
<organism evidence="3 5">
    <name type="scientific">Biomphalaria glabrata</name>
    <name type="common">Bloodfluke planorb</name>
    <name type="synonym">Freshwater snail</name>
    <dbReference type="NCBI Taxonomy" id="6526"/>
    <lineage>
        <taxon>Eukaryota</taxon>
        <taxon>Metazoa</taxon>
        <taxon>Spiralia</taxon>
        <taxon>Lophotrochozoa</taxon>
        <taxon>Mollusca</taxon>
        <taxon>Gastropoda</taxon>
        <taxon>Heterobranchia</taxon>
        <taxon>Euthyneura</taxon>
        <taxon>Panpulmonata</taxon>
        <taxon>Hygrophila</taxon>
        <taxon>Lymnaeoidea</taxon>
        <taxon>Planorbidae</taxon>
        <taxon>Biomphalaria</taxon>
    </lineage>
</organism>
<evidence type="ECO:0000313" key="4">
    <source>
        <dbReference type="RefSeq" id="XP_055873958.1"/>
    </source>
</evidence>
<dbReference type="CDD" id="cd09276">
    <property type="entry name" value="Rnase_HI_RT_non_LTR"/>
    <property type="match status" value="1"/>
</dbReference>
<dbReference type="Pfam" id="PF00075">
    <property type="entry name" value="RNase_H"/>
    <property type="match status" value="1"/>
</dbReference>
<dbReference type="Pfam" id="PF00078">
    <property type="entry name" value="RVT_1"/>
    <property type="match status" value="1"/>
</dbReference>
<dbReference type="PANTHER" id="PTHR36688">
    <property type="entry name" value="ENDO/EXONUCLEASE/PHOSPHATASE DOMAIN-CONTAINING PROTEIN"/>
    <property type="match status" value="1"/>
</dbReference>
<dbReference type="OrthoDB" id="6147158at2759"/>
<dbReference type="Gene3D" id="3.30.420.10">
    <property type="entry name" value="Ribonuclease H-like superfamily/Ribonuclease H"/>
    <property type="match status" value="1"/>
</dbReference>
<dbReference type="SUPFAM" id="SSF53098">
    <property type="entry name" value="Ribonuclease H-like"/>
    <property type="match status" value="1"/>
</dbReference>